<proteinExistence type="inferred from homology"/>
<keyword evidence="2" id="KW-0059">Arsenical resistance</keyword>
<evidence type="ECO:0000256" key="7">
    <source>
        <dbReference type="RuleBase" id="RU362029"/>
    </source>
</evidence>
<dbReference type="InterPro" id="IPR036249">
    <property type="entry name" value="Thioredoxin-like_sf"/>
</dbReference>
<accession>A0A2X0QVV5</accession>
<sequence length="131" mass="14716">MIDLVTVHTFPGLFMNNITIYHNPGCSTSRNTLELIRNRGLVPHIVEYLKAPPTHAELASLISAMGKSARDVLRSKEKLYAELDLGNPKWSHDELIDFMIAHPVLINRPIVVTPRGVRLCRPSETVLEILP</sequence>
<dbReference type="NCBIfam" id="TIGR00014">
    <property type="entry name" value="arsC"/>
    <property type="match status" value="1"/>
</dbReference>
<keyword evidence="3 7" id="KW-0560">Oxidoreductase</keyword>
<dbReference type="EC" id="1.20.4.1" evidence="4 7"/>
<evidence type="ECO:0000256" key="4">
    <source>
        <dbReference type="ARBA" id="ARBA00038969"/>
    </source>
</evidence>
<reference evidence="8" key="1">
    <citation type="submission" date="2018-05" db="EMBL/GenBank/DDBJ databases">
        <authorList>
            <person name="Lanie J.A."/>
            <person name="Ng W.-L."/>
            <person name="Kazmierczak K.M."/>
            <person name="Andrzejewski T.M."/>
            <person name="Davidsen T.M."/>
            <person name="Wayne K.J."/>
            <person name="Tettelin H."/>
            <person name="Glass J.I."/>
            <person name="Rusch D."/>
            <person name="Podicherti R."/>
            <person name="Tsui H.-C.T."/>
            <person name="Winkler M.E."/>
        </authorList>
    </citation>
    <scope>NUCLEOTIDE SEQUENCE</scope>
    <source>
        <strain evidence="8">KNB</strain>
    </source>
</reference>
<name>A0A2X0QVV5_9PROT</name>
<evidence type="ECO:0000256" key="6">
    <source>
        <dbReference type="PROSITE-ProRule" id="PRU01282"/>
    </source>
</evidence>
<organism evidence="8">
    <name type="scientific">Candidatus Nitrotoga fabula</name>
    <dbReference type="NCBI Taxonomy" id="2182327"/>
    <lineage>
        <taxon>Bacteria</taxon>
        <taxon>Pseudomonadati</taxon>
        <taxon>Pseudomonadota</taxon>
        <taxon>Betaproteobacteria</taxon>
        <taxon>Nitrosomonadales</taxon>
        <taxon>Gallionellaceae</taxon>
        <taxon>Candidatus Nitrotoga</taxon>
    </lineage>
</organism>
<dbReference type="CDD" id="cd03034">
    <property type="entry name" value="ArsC_ArsC"/>
    <property type="match status" value="1"/>
</dbReference>
<dbReference type="Gene3D" id="3.40.30.10">
    <property type="entry name" value="Glutaredoxin"/>
    <property type="match status" value="1"/>
</dbReference>
<dbReference type="EMBL" id="LS423452">
    <property type="protein sequence ID" value="SPS05910.1"/>
    <property type="molecule type" value="Genomic_DNA"/>
</dbReference>
<dbReference type="PROSITE" id="PS51353">
    <property type="entry name" value="ARSC"/>
    <property type="match status" value="1"/>
</dbReference>
<dbReference type="SUPFAM" id="SSF52833">
    <property type="entry name" value="Thioredoxin-like"/>
    <property type="match status" value="1"/>
</dbReference>
<evidence type="ECO:0000256" key="3">
    <source>
        <dbReference type="ARBA" id="ARBA00023002"/>
    </source>
</evidence>
<evidence type="ECO:0000256" key="2">
    <source>
        <dbReference type="ARBA" id="ARBA00022849"/>
    </source>
</evidence>
<dbReference type="GO" id="GO:0046685">
    <property type="term" value="P:response to arsenic-containing substance"/>
    <property type="evidence" value="ECO:0007669"/>
    <property type="project" value="UniProtKB-KW"/>
</dbReference>
<protein>
    <recommendedName>
        <fullName evidence="5 7">Arsenate reductase</fullName>
        <ecNumber evidence="4 7">1.20.4.1</ecNumber>
    </recommendedName>
</protein>
<comment type="catalytic activity">
    <reaction evidence="7">
        <text>[glutaredoxin]-dithiol + arsenate + glutathione + H(+) = glutathionyl-S-S-[glutaredoxin] + arsenite + H2O</text>
        <dbReference type="Rhea" id="RHEA:22016"/>
        <dbReference type="Rhea" id="RHEA-COMP:10729"/>
        <dbReference type="Rhea" id="RHEA-COMP:17668"/>
        <dbReference type="ChEBI" id="CHEBI:15377"/>
        <dbReference type="ChEBI" id="CHEBI:15378"/>
        <dbReference type="ChEBI" id="CHEBI:29242"/>
        <dbReference type="ChEBI" id="CHEBI:29950"/>
        <dbReference type="ChEBI" id="CHEBI:48597"/>
        <dbReference type="ChEBI" id="CHEBI:57925"/>
        <dbReference type="ChEBI" id="CHEBI:146199"/>
        <dbReference type="EC" id="1.20.4.1"/>
    </reaction>
</comment>
<dbReference type="PANTHER" id="PTHR30041">
    <property type="entry name" value="ARSENATE REDUCTASE"/>
    <property type="match status" value="1"/>
</dbReference>
<dbReference type="Pfam" id="PF03960">
    <property type="entry name" value="ArsC"/>
    <property type="match status" value="1"/>
</dbReference>
<dbReference type="AlphaFoldDB" id="A0A2X0QVV5"/>
<evidence type="ECO:0000256" key="5">
    <source>
        <dbReference type="ARBA" id="ARBA00039879"/>
    </source>
</evidence>
<evidence type="ECO:0000256" key="1">
    <source>
        <dbReference type="ARBA" id="ARBA00007198"/>
    </source>
</evidence>
<dbReference type="InterPro" id="IPR006660">
    <property type="entry name" value="Arsenate_reductase-like"/>
</dbReference>
<evidence type="ECO:0000313" key="8">
    <source>
        <dbReference type="EMBL" id="SPS05910.1"/>
    </source>
</evidence>
<dbReference type="InterPro" id="IPR006659">
    <property type="entry name" value="Arsenate_reductase"/>
</dbReference>
<comment type="similarity">
    <text evidence="1 6 7">Belongs to the ArsC family.</text>
</comment>
<dbReference type="PANTHER" id="PTHR30041:SF5">
    <property type="entry name" value="ARSENATE REDUCTASE-RELATED"/>
    <property type="match status" value="1"/>
</dbReference>
<gene>
    <name evidence="8" type="primary">arsC</name>
    <name evidence="8" type="ORF">NITFAB_1500</name>
</gene>
<dbReference type="GO" id="GO:0008794">
    <property type="term" value="F:arsenate reductase (glutaredoxin) activity"/>
    <property type="evidence" value="ECO:0007669"/>
    <property type="project" value="UniProtKB-UniRule"/>
</dbReference>